<proteinExistence type="predicted"/>
<protein>
    <submittedName>
        <fullName evidence="1">Uncharacterized protein</fullName>
    </submittedName>
</protein>
<gene>
    <name evidence="1" type="ORF">SPARVUS_LOCUS7278271</name>
</gene>
<dbReference type="Proteomes" id="UP001162483">
    <property type="component" value="Unassembled WGS sequence"/>
</dbReference>
<comment type="caution">
    <text evidence="1">The sequence shown here is derived from an EMBL/GenBank/DDBJ whole genome shotgun (WGS) entry which is preliminary data.</text>
</comment>
<organism evidence="1 2">
    <name type="scientific">Staurois parvus</name>
    <dbReference type="NCBI Taxonomy" id="386267"/>
    <lineage>
        <taxon>Eukaryota</taxon>
        <taxon>Metazoa</taxon>
        <taxon>Chordata</taxon>
        <taxon>Craniata</taxon>
        <taxon>Vertebrata</taxon>
        <taxon>Euteleostomi</taxon>
        <taxon>Amphibia</taxon>
        <taxon>Batrachia</taxon>
        <taxon>Anura</taxon>
        <taxon>Neobatrachia</taxon>
        <taxon>Ranoidea</taxon>
        <taxon>Ranidae</taxon>
        <taxon>Staurois</taxon>
    </lineage>
</organism>
<dbReference type="EMBL" id="CATNWA010014421">
    <property type="protein sequence ID" value="CAI9571657.1"/>
    <property type="molecule type" value="Genomic_DNA"/>
</dbReference>
<keyword evidence="2" id="KW-1185">Reference proteome</keyword>
<reference evidence="1" key="1">
    <citation type="submission" date="2023-05" db="EMBL/GenBank/DDBJ databases">
        <authorList>
            <person name="Stuckert A."/>
        </authorList>
    </citation>
    <scope>NUCLEOTIDE SEQUENCE</scope>
</reference>
<sequence>MYLSISGTRFPKYCLLPRRSEMEGVLPPSLPVVFWDT</sequence>
<name>A0ABN9DJN6_9NEOB</name>
<accession>A0ABN9DJN6</accession>
<evidence type="ECO:0000313" key="1">
    <source>
        <dbReference type="EMBL" id="CAI9571657.1"/>
    </source>
</evidence>
<evidence type="ECO:0000313" key="2">
    <source>
        <dbReference type="Proteomes" id="UP001162483"/>
    </source>
</evidence>